<reference evidence="1" key="1">
    <citation type="journal article" date="2015" name="Nature">
        <title>Complex archaea that bridge the gap between prokaryotes and eukaryotes.</title>
        <authorList>
            <person name="Spang A."/>
            <person name="Saw J.H."/>
            <person name="Jorgensen S.L."/>
            <person name="Zaremba-Niedzwiedzka K."/>
            <person name="Martijn J."/>
            <person name="Lind A.E."/>
            <person name="van Eijk R."/>
            <person name="Schleper C."/>
            <person name="Guy L."/>
            <person name="Ettema T.J."/>
        </authorList>
    </citation>
    <scope>NUCLEOTIDE SEQUENCE</scope>
</reference>
<sequence length="147" mass="17690">METNYYVYKTCLYQNPNQKLISIYKNMDNAMTFLKEKYNEIIHEYHPQYIASLHNINHELHIYRTNSCSNGRLETYEDKIKYIFQDKYHIEEVEIYSQFQPETQELEQSYDSDQVQLDSSEQNSDLVDLSRVDDLTKLSLLKILNKI</sequence>
<name>A0A0F9ITW3_9ZZZZ</name>
<evidence type="ECO:0000313" key="1">
    <source>
        <dbReference type="EMBL" id="KKL90542.1"/>
    </source>
</evidence>
<proteinExistence type="predicted"/>
<comment type="caution">
    <text evidence="1">The sequence shown here is derived from an EMBL/GenBank/DDBJ whole genome shotgun (WGS) entry which is preliminary data.</text>
</comment>
<protein>
    <submittedName>
        <fullName evidence="1">Uncharacterized protein</fullName>
    </submittedName>
</protein>
<organism evidence="1">
    <name type="scientific">marine sediment metagenome</name>
    <dbReference type="NCBI Taxonomy" id="412755"/>
    <lineage>
        <taxon>unclassified sequences</taxon>
        <taxon>metagenomes</taxon>
        <taxon>ecological metagenomes</taxon>
    </lineage>
</organism>
<dbReference type="EMBL" id="LAZR01019982">
    <property type="protein sequence ID" value="KKL90542.1"/>
    <property type="molecule type" value="Genomic_DNA"/>
</dbReference>
<accession>A0A0F9ITW3</accession>
<dbReference type="AlphaFoldDB" id="A0A0F9ITW3"/>
<gene>
    <name evidence="1" type="ORF">LCGC14_1903640</name>
</gene>